<dbReference type="EMBL" id="CP098827">
    <property type="protein sequence ID" value="XBO70987.1"/>
    <property type="molecule type" value="Genomic_DNA"/>
</dbReference>
<name>A0AAU7KHQ7_9GAMM</name>
<dbReference type="InterPro" id="IPR018389">
    <property type="entry name" value="DctP_fam"/>
</dbReference>
<reference evidence="5" key="1">
    <citation type="submission" date="2022-06" db="EMBL/GenBank/DDBJ databases">
        <title>A novel DMS-producing enzyme.</title>
        <authorList>
            <person name="Zhang Y."/>
        </authorList>
    </citation>
    <scope>NUCLEOTIDE SEQUENCE</scope>
    <source>
        <strain evidence="5">RT37</strain>
    </source>
</reference>
<dbReference type="CDD" id="cd13677">
    <property type="entry name" value="PBP2_TRAP_SBP_like_6"/>
    <property type="match status" value="1"/>
</dbReference>
<dbReference type="Gene3D" id="3.40.190.170">
    <property type="entry name" value="Bacterial extracellular solute-binding protein, family 7"/>
    <property type="match status" value="1"/>
</dbReference>
<dbReference type="AlphaFoldDB" id="A0AAU7KHQ7"/>
<evidence type="ECO:0000256" key="1">
    <source>
        <dbReference type="ARBA" id="ARBA00009023"/>
    </source>
</evidence>
<sequence length="353" mass="37491">MSRLPLPVAPRTALVGAALAAALVASASTQAATTMRIAHLNPPDPTASNSGAMTAVFKQLVETATNGEIQIEIFPAGQLGEDANVINQVGQGIVQSTISSAGGVAEHYPRIGIFDIPFAFPNIAVATEVIDLDSDFGKALAEDLEAETDGLKVLGLLDSGGFFQFTNSQRPIETTDDMDGLRIRTMTLPTHEAMINALGAEATPLAWSEVYTALQTGVADGQMNPIQQTSFANFDEVQSYLTVSNHLITPYIWLINEDFYNGLDPEQQKVIDWAADVAVDAGRSMSRIIEASDNGLPKLADGMEVNAITPEARQAFIDKAQPAVREVISERYGSEGEALLASMLDAIDAADAP</sequence>
<dbReference type="PANTHER" id="PTHR33376:SF7">
    <property type="entry name" value="C4-DICARBOXYLATE-BINDING PROTEIN DCTB"/>
    <property type="match status" value="1"/>
</dbReference>
<evidence type="ECO:0000313" key="5">
    <source>
        <dbReference type="EMBL" id="XBO70987.1"/>
    </source>
</evidence>
<keyword evidence="3 4" id="KW-0732">Signal</keyword>
<proteinExistence type="inferred from homology"/>
<dbReference type="GO" id="GO:0030288">
    <property type="term" value="C:outer membrane-bounded periplasmic space"/>
    <property type="evidence" value="ECO:0007669"/>
    <property type="project" value="InterPro"/>
</dbReference>
<feature type="signal peptide" evidence="4">
    <location>
        <begin position="1"/>
        <end position="31"/>
    </location>
</feature>
<organism evidence="5">
    <name type="scientific">Halomonas sp. RT37</name>
    <dbReference type="NCBI Taxonomy" id="2950872"/>
    <lineage>
        <taxon>Bacteria</taxon>
        <taxon>Pseudomonadati</taxon>
        <taxon>Pseudomonadota</taxon>
        <taxon>Gammaproteobacteria</taxon>
        <taxon>Oceanospirillales</taxon>
        <taxon>Halomonadaceae</taxon>
        <taxon>Halomonas</taxon>
    </lineage>
</organism>
<evidence type="ECO:0000256" key="4">
    <source>
        <dbReference type="SAM" id="SignalP"/>
    </source>
</evidence>
<dbReference type="GO" id="GO:0055085">
    <property type="term" value="P:transmembrane transport"/>
    <property type="evidence" value="ECO:0007669"/>
    <property type="project" value="InterPro"/>
</dbReference>
<evidence type="ECO:0000256" key="2">
    <source>
        <dbReference type="ARBA" id="ARBA00022448"/>
    </source>
</evidence>
<dbReference type="InterPro" id="IPR038404">
    <property type="entry name" value="TRAP_DctP_sf"/>
</dbReference>
<dbReference type="PIRSF" id="PIRSF006470">
    <property type="entry name" value="DctB"/>
    <property type="match status" value="1"/>
</dbReference>
<keyword evidence="2" id="KW-0813">Transport</keyword>
<gene>
    <name evidence="5" type="ORF">NFG58_20720</name>
</gene>
<accession>A0AAU7KHQ7</accession>
<dbReference type="Pfam" id="PF03480">
    <property type="entry name" value="DctP"/>
    <property type="match status" value="1"/>
</dbReference>
<feature type="chain" id="PRO_5043851413" evidence="4">
    <location>
        <begin position="32"/>
        <end position="353"/>
    </location>
</feature>
<evidence type="ECO:0000256" key="3">
    <source>
        <dbReference type="ARBA" id="ARBA00022729"/>
    </source>
</evidence>
<dbReference type="NCBIfam" id="TIGR00787">
    <property type="entry name" value="dctP"/>
    <property type="match status" value="1"/>
</dbReference>
<dbReference type="NCBIfam" id="NF037995">
    <property type="entry name" value="TRAP_S1"/>
    <property type="match status" value="1"/>
</dbReference>
<dbReference type="PANTHER" id="PTHR33376">
    <property type="match status" value="1"/>
</dbReference>
<protein>
    <submittedName>
        <fullName evidence="5">DctP family TRAP transporter solute-binding subunit</fullName>
    </submittedName>
</protein>
<dbReference type="InterPro" id="IPR004682">
    <property type="entry name" value="TRAP_DctP"/>
</dbReference>
<comment type="similarity">
    <text evidence="1">Belongs to the bacterial solute-binding protein 7 family.</text>
</comment>
<dbReference type="RefSeq" id="WP_108132014.1">
    <property type="nucleotide sequence ID" value="NZ_CP098827.1"/>
</dbReference>